<dbReference type="AlphaFoldDB" id="A0A382KTX4"/>
<dbReference type="InterPro" id="IPR006156">
    <property type="entry name" value="Dihydroneopterin_aldolase"/>
</dbReference>
<dbReference type="InterPro" id="IPR006157">
    <property type="entry name" value="FolB_dom"/>
</dbReference>
<accession>A0A382KTX4</accession>
<dbReference type="Gene3D" id="3.30.1130.10">
    <property type="match status" value="1"/>
</dbReference>
<evidence type="ECO:0000256" key="1">
    <source>
        <dbReference type="ARBA" id="ARBA00001353"/>
    </source>
</evidence>
<evidence type="ECO:0000256" key="2">
    <source>
        <dbReference type="ARBA" id="ARBA00005013"/>
    </source>
</evidence>
<comment type="catalytic activity">
    <reaction evidence="1">
        <text>7,8-dihydroneopterin = 6-hydroxymethyl-7,8-dihydropterin + glycolaldehyde</text>
        <dbReference type="Rhea" id="RHEA:10540"/>
        <dbReference type="ChEBI" id="CHEBI:17001"/>
        <dbReference type="ChEBI" id="CHEBI:17071"/>
        <dbReference type="ChEBI" id="CHEBI:44841"/>
        <dbReference type="EC" id="4.1.2.25"/>
    </reaction>
</comment>
<dbReference type="SMART" id="SM00905">
    <property type="entry name" value="FolB"/>
    <property type="match status" value="1"/>
</dbReference>
<keyword evidence="5" id="KW-0289">Folate biosynthesis</keyword>
<sequence length="115" mass="12478">MQFYGYHGVHAEERILGQSFIVDIEIALDLRPAGLSDDIGDTFSYSTVYAIVKGEVEGPSKSLLESLAEGIAQKVISNDIVASTTVRVRKANPPIKGAVVSTVGIEIYRTKNCDY</sequence>
<comment type="pathway">
    <text evidence="2">Cofactor biosynthesis; tetrahydrofolate biosynthesis; 2-amino-4-hydroxy-6-hydroxymethyl-7,8-dihydropteridine diphosphate from 7,8-dihydroneopterin triphosphate: step 3/4.</text>
</comment>
<dbReference type="CDD" id="cd00534">
    <property type="entry name" value="DHNA_DHNTPE"/>
    <property type="match status" value="1"/>
</dbReference>
<evidence type="ECO:0000259" key="8">
    <source>
        <dbReference type="SMART" id="SM00905"/>
    </source>
</evidence>
<evidence type="ECO:0000256" key="4">
    <source>
        <dbReference type="ARBA" id="ARBA00013043"/>
    </source>
</evidence>
<dbReference type="PANTHER" id="PTHR42844">
    <property type="entry name" value="DIHYDRONEOPTERIN ALDOLASE 1-RELATED"/>
    <property type="match status" value="1"/>
</dbReference>
<dbReference type="PANTHER" id="PTHR42844:SF1">
    <property type="entry name" value="DIHYDRONEOPTERIN ALDOLASE 1-RELATED"/>
    <property type="match status" value="1"/>
</dbReference>
<comment type="similarity">
    <text evidence="3">Belongs to the DHNA family.</text>
</comment>
<dbReference type="NCBIfam" id="TIGR00525">
    <property type="entry name" value="folB"/>
    <property type="match status" value="1"/>
</dbReference>
<dbReference type="GO" id="GO:0004150">
    <property type="term" value="F:dihydroneopterin aldolase activity"/>
    <property type="evidence" value="ECO:0007669"/>
    <property type="project" value="UniProtKB-EC"/>
</dbReference>
<feature type="domain" description="Dihydroneopterin aldolase/epimerase" evidence="8">
    <location>
        <begin position="1"/>
        <end position="109"/>
    </location>
</feature>
<gene>
    <name evidence="9" type="ORF">METZ01_LOCUS278945</name>
</gene>
<proteinExistence type="inferred from homology"/>
<evidence type="ECO:0000256" key="7">
    <source>
        <dbReference type="ARBA" id="ARBA00032903"/>
    </source>
</evidence>
<dbReference type="SUPFAM" id="SSF55620">
    <property type="entry name" value="Tetrahydrobiopterin biosynthesis enzymes-like"/>
    <property type="match status" value="1"/>
</dbReference>
<evidence type="ECO:0000256" key="5">
    <source>
        <dbReference type="ARBA" id="ARBA00022909"/>
    </source>
</evidence>
<keyword evidence="6" id="KW-0456">Lyase</keyword>
<dbReference type="GO" id="GO:0046656">
    <property type="term" value="P:folic acid biosynthetic process"/>
    <property type="evidence" value="ECO:0007669"/>
    <property type="project" value="UniProtKB-KW"/>
</dbReference>
<dbReference type="EC" id="4.1.2.25" evidence="4"/>
<dbReference type="InterPro" id="IPR043133">
    <property type="entry name" value="GTP-CH-I_C/QueF"/>
</dbReference>
<evidence type="ECO:0000256" key="3">
    <source>
        <dbReference type="ARBA" id="ARBA00005708"/>
    </source>
</evidence>
<dbReference type="EMBL" id="UINC01081850">
    <property type="protein sequence ID" value="SVC26091.1"/>
    <property type="molecule type" value="Genomic_DNA"/>
</dbReference>
<protein>
    <recommendedName>
        <fullName evidence="4">dihydroneopterin aldolase</fullName>
        <ecNumber evidence="4">4.1.2.25</ecNumber>
    </recommendedName>
    <alternativeName>
        <fullName evidence="7">7,8-dihydroneopterin aldolase</fullName>
    </alternativeName>
</protein>
<reference evidence="9" key="1">
    <citation type="submission" date="2018-05" db="EMBL/GenBank/DDBJ databases">
        <authorList>
            <person name="Lanie J.A."/>
            <person name="Ng W.-L."/>
            <person name="Kazmierczak K.M."/>
            <person name="Andrzejewski T.M."/>
            <person name="Davidsen T.M."/>
            <person name="Wayne K.J."/>
            <person name="Tettelin H."/>
            <person name="Glass J.I."/>
            <person name="Rusch D."/>
            <person name="Podicherti R."/>
            <person name="Tsui H.-C.T."/>
            <person name="Winkler M.E."/>
        </authorList>
    </citation>
    <scope>NUCLEOTIDE SEQUENCE</scope>
</reference>
<dbReference type="Pfam" id="PF02152">
    <property type="entry name" value="FolB"/>
    <property type="match status" value="1"/>
</dbReference>
<dbReference type="NCBIfam" id="TIGR00526">
    <property type="entry name" value="folB_dom"/>
    <property type="match status" value="1"/>
</dbReference>
<name>A0A382KTX4_9ZZZZ</name>
<dbReference type="GO" id="GO:0005737">
    <property type="term" value="C:cytoplasm"/>
    <property type="evidence" value="ECO:0007669"/>
    <property type="project" value="TreeGrafter"/>
</dbReference>
<organism evidence="9">
    <name type="scientific">marine metagenome</name>
    <dbReference type="NCBI Taxonomy" id="408172"/>
    <lineage>
        <taxon>unclassified sequences</taxon>
        <taxon>metagenomes</taxon>
        <taxon>ecological metagenomes</taxon>
    </lineage>
</organism>
<evidence type="ECO:0000313" key="9">
    <source>
        <dbReference type="EMBL" id="SVC26091.1"/>
    </source>
</evidence>
<evidence type="ECO:0000256" key="6">
    <source>
        <dbReference type="ARBA" id="ARBA00023239"/>
    </source>
</evidence>